<keyword evidence="2 4" id="KW-0378">Hydrolase</keyword>
<dbReference type="AlphaFoldDB" id="A0A4Y4B045"/>
<dbReference type="SUPFAM" id="SSF75005">
    <property type="entry name" value="Arabinanase/levansucrase/invertase"/>
    <property type="match status" value="1"/>
</dbReference>
<gene>
    <name evidence="5" type="ORF">FFL01_23010</name>
</gene>
<keyword evidence="3 4" id="KW-0326">Glycosidase</keyword>
<reference evidence="5 6" key="1">
    <citation type="submission" date="2019-06" db="EMBL/GenBank/DDBJ databases">
        <title>Whole genome shotgun sequence of Flavobacterium flevense NBRC 14960.</title>
        <authorList>
            <person name="Hosoyama A."/>
            <person name="Uohara A."/>
            <person name="Ohji S."/>
            <person name="Ichikawa N."/>
        </authorList>
    </citation>
    <scope>NUCLEOTIDE SEQUENCE [LARGE SCALE GENOMIC DNA]</scope>
    <source>
        <strain evidence="5 6">NBRC 14960</strain>
    </source>
</reference>
<dbReference type="EMBL" id="BJNP01000025">
    <property type="protein sequence ID" value="GEC72762.1"/>
    <property type="molecule type" value="Genomic_DNA"/>
</dbReference>
<dbReference type="PANTHER" id="PTHR42812:SF14">
    <property type="entry name" value="SECRETED PROTEIN"/>
    <property type="match status" value="1"/>
</dbReference>
<proteinExistence type="inferred from homology"/>
<organism evidence="5 6">
    <name type="scientific">Flavobacterium flevense</name>
    <dbReference type="NCBI Taxonomy" id="983"/>
    <lineage>
        <taxon>Bacteria</taxon>
        <taxon>Pseudomonadati</taxon>
        <taxon>Bacteroidota</taxon>
        <taxon>Flavobacteriia</taxon>
        <taxon>Flavobacteriales</taxon>
        <taxon>Flavobacteriaceae</taxon>
        <taxon>Flavobacterium</taxon>
    </lineage>
</organism>
<dbReference type="CDD" id="cd08986">
    <property type="entry name" value="GH43-like"/>
    <property type="match status" value="1"/>
</dbReference>
<evidence type="ECO:0000313" key="5">
    <source>
        <dbReference type="EMBL" id="GEC72762.1"/>
    </source>
</evidence>
<dbReference type="InterPro" id="IPR051795">
    <property type="entry name" value="Glycosyl_Hydrlase_43"/>
</dbReference>
<accession>A0A4Y4B045</accession>
<dbReference type="RefSeq" id="WP_083552942.1">
    <property type="nucleotide sequence ID" value="NZ_BJNP01000025.1"/>
</dbReference>
<dbReference type="STRING" id="983.SAMN05443543_11514"/>
<dbReference type="Pfam" id="PF04616">
    <property type="entry name" value="Glyco_hydro_43"/>
    <property type="match status" value="1"/>
</dbReference>
<dbReference type="PROSITE" id="PS51257">
    <property type="entry name" value="PROKAR_LIPOPROTEIN"/>
    <property type="match status" value="1"/>
</dbReference>
<dbReference type="GO" id="GO:0005975">
    <property type="term" value="P:carbohydrate metabolic process"/>
    <property type="evidence" value="ECO:0007669"/>
    <property type="project" value="InterPro"/>
</dbReference>
<comment type="similarity">
    <text evidence="1 4">Belongs to the glycosyl hydrolase 43 family.</text>
</comment>
<protein>
    <submittedName>
        <fullName evidence="5">Glycosyl hydrolase family 43</fullName>
    </submittedName>
</protein>
<evidence type="ECO:0000256" key="3">
    <source>
        <dbReference type="ARBA" id="ARBA00023295"/>
    </source>
</evidence>
<comment type="caution">
    <text evidence="5">The sequence shown here is derived from an EMBL/GenBank/DDBJ whole genome shotgun (WGS) entry which is preliminary data.</text>
</comment>
<evidence type="ECO:0000256" key="4">
    <source>
        <dbReference type="RuleBase" id="RU361187"/>
    </source>
</evidence>
<dbReference type="OrthoDB" id="177947at2"/>
<dbReference type="Gene3D" id="2.115.10.20">
    <property type="entry name" value="Glycosyl hydrolase domain, family 43"/>
    <property type="match status" value="1"/>
</dbReference>
<name>A0A4Y4B045_9FLAO</name>
<dbReference type="InterPro" id="IPR023296">
    <property type="entry name" value="Glyco_hydro_beta-prop_sf"/>
</dbReference>
<dbReference type="Proteomes" id="UP000316775">
    <property type="component" value="Unassembled WGS sequence"/>
</dbReference>
<keyword evidence="6" id="KW-1185">Reference proteome</keyword>
<evidence type="ECO:0000313" key="6">
    <source>
        <dbReference type="Proteomes" id="UP000316775"/>
    </source>
</evidence>
<evidence type="ECO:0000256" key="1">
    <source>
        <dbReference type="ARBA" id="ARBA00009865"/>
    </source>
</evidence>
<sequence length="375" mass="42704">MKYFFSILFVTVLFSCKNSQNTVLNPSTKAAYGVVDVYAKETQIPATVKPLLDLWLRDTFVKLGNDGYYYLTGTIGMEGRTTSRDLSPGLQIWRSKDLKKWEDLGIVWSLDKDATWQGEFDVVKGGPKEDLNQNLIGEKRRTLWAPEVHYIKSQKTYFVVACVPENPNGNGSYILKSTSGKAEGPYVNIKDNEKGPIFPRIDGSLFEDEDGTTYFIGHNHEIAKMKPDMSGFAEPLRKFNETKYETEPYIEGAYIVKEGGKYHLIQAIWSVRQPDGTFSYNGLNPYKNNKVREQNLYSYDVVVASADNIYGPYSERYTVATGGGHNNFFKDKKGNWWSTMFGNPRGDLMKRPFVTRAAIFPIKYKDGKFSIDDNR</sequence>
<dbReference type="PANTHER" id="PTHR42812">
    <property type="entry name" value="BETA-XYLOSIDASE"/>
    <property type="match status" value="1"/>
</dbReference>
<dbReference type="InterPro" id="IPR006710">
    <property type="entry name" value="Glyco_hydro_43"/>
</dbReference>
<evidence type="ECO:0000256" key="2">
    <source>
        <dbReference type="ARBA" id="ARBA00022801"/>
    </source>
</evidence>
<dbReference type="GO" id="GO:0004553">
    <property type="term" value="F:hydrolase activity, hydrolyzing O-glycosyl compounds"/>
    <property type="evidence" value="ECO:0007669"/>
    <property type="project" value="InterPro"/>
</dbReference>